<dbReference type="InterPro" id="IPR050058">
    <property type="entry name" value="Ala-tRNA_ligase"/>
</dbReference>
<accession>A0A3D9KZ88</accession>
<dbReference type="SUPFAM" id="SSF55681">
    <property type="entry name" value="Class II aaRS and biotin synthetases"/>
    <property type="match status" value="1"/>
</dbReference>
<dbReference type="Gene3D" id="3.10.310.40">
    <property type="match status" value="1"/>
</dbReference>
<evidence type="ECO:0000256" key="2">
    <source>
        <dbReference type="ARBA" id="ARBA00022555"/>
    </source>
</evidence>
<evidence type="ECO:0000256" key="12">
    <source>
        <dbReference type="SAM" id="Coils"/>
    </source>
</evidence>
<gene>
    <name evidence="11" type="primary">alaS</name>
    <name evidence="14" type="ORF">C7460_11759</name>
</gene>
<evidence type="ECO:0000256" key="10">
    <source>
        <dbReference type="ARBA" id="ARBA00023146"/>
    </source>
</evidence>
<keyword evidence="15" id="KW-1185">Reference proteome</keyword>
<keyword evidence="4 11" id="KW-0479">Metal-binding</keyword>
<dbReference type="InterPro" id="IPR009000">
    <property type="entry name" value="Transl_B-barrel_sf"/>
</dbReference>
<evidence type="ECO:0000256" key="5">
    <source>
        <dbReference type="ARBA" id="ARBA00022741"/>
    </source>
</evidence>
<dbReference type="InterPro" id="IPR012947">
    <property type="entry name" value="tRNA_SAD"/>
</dbReference>
<keyword evidence="10 11" id="KW-0030">Aminoacyl-tRNA synthetase</keyword>
<name>A0A3D9KZ88_MARFU</name>
<dbReference type="InterPro" id="IPR023033">
    <property type="entry name" value="Ala_tRNA_ligase_euk/bac"/>
</dbReference>
<keyword evidence="9 11" id="KW-0648">Protein biosynthesis</keyword>
<evidence type="ECO:0000256" key="11">
    <source>
        <dbReference type="HAMAP-Rule" id="MF_00036"/>
    </source>
</evidence>
<feature type="binding site" evidence="11">
    <location>
        <position position="664"/>
    </location>
    <ligand>
        <name>Zn(2+)</name>
        <dbReference type="ChEBI" id="CHEBI:29105"/>
    </ligand>
</feature>
<evidence type="ECO:0000256" key="1">
    <source>
        <dbReference type="ARBA" id="ARBA00008226"/>
    </source>
</evidence>
<keyword evidence="7 11" id="KW-0067">ATP-binding</keyword>
<dbReference type="InterPro" id="IPR018165">
    <property type="entry name" value="Ala-tRNA-synth_IIc_core"/>
</dbReference>
<dbReference type="Proteomes" id="UP000256779">
    <property type="component" value="Unassembled WGS sequence"/>
</dbReference>
<reference evidence="14 15" key="1">
    <citation type="submission" date="2018-07" db="EMBL/GenBank/DDBJ databases">
        <title>Genomic Encyclopedia of Type Strains, Phase IV (KMG-IV): sequencing the most valuable type-strain genomes for metagenomic binning, comparative biology and taxonomic classification.</title>
        <authorList>
            <person name="Goeker M."/>
        </authorList>
    </citation>
    <scope>NUCLEOTIDE SEQUENCE [LARGE SCALE GENOMIC DNA]</scope>
    <source>
        <strain evidence="14 15">DSM 4134</strain>
    </source>
</reference>
<dbReference type="Pfam" id="PF07973">
    <property type="entry name" value="tRNA_SAD"/>
    <property type="match status" value="1"/>
</dbReference>
<keyword evidence="11" id="KW-0963">Cytoplasm</keyword>
<feature type="binding site" evidence="11">
    <location>
        <position position="560"/>
    </location>
    <ligand>
        <name>Zn(2+)</name>
        <dbReference type="ChEBI" id="CHEBI:29105"/>
    </ligand>
</feature>
<dbReference type="Pfam" id="PF02272">
    <property type="entry name" value="DHHA1"/>
    <property type="match status" value="1"/>
</dbReference>
<dbReference type="InterPro" id="IPR003156">
    <property type="entry name" value="DHHA1_dom"/>
</dbReference>
<evidence type="ECO:0000313" key="14">
    <source>
        <dbReference type="EMBL" id="RED95609.1"/>
    </source>
</evidence>
<dbReference type="FunFam" id="3.30.980.10:FF:000004">
    <property type="entry name" value="Alanine--tRNA ligase, cytoplasmic"/>
    <property type="match status" value="1"/>
</dbReference>
<dbReference type="PANTHER" id="PTHR11777">
    <property type="entry name" value="ALANYL-TRNA SYNTHETASE"/>
    <property type="match status" value="1"/>
</dbReference>
<dbReference type="GO" id="GO:0002161">
    <property type="term" value="F:aminoacyl-tRNA deacylase activity"/>
    <property type="evidence" value="ECO:0007669"/>
    <property type="project" value="TreeGrafter"/>
</dbReference>
<dbReference type="EC" id="6.1.1.7" evidence="11"/>
<dbReference type="SUPFAM" id="SSF55186">
    <property type="entry name" value="ThrRS/AlaRS common domain"/>
    <property type="match status" value="1"/>
</dbReference>
<comment type="subcellular location">
    <subcellularLocation>
        <location evidence="11">Cytoplasm</location>
    </subcellularLocation>
</comment>
<dbReference type="InterPro" id="IPR045864">
    <property type="entry name" value="aa-tRNA-synth_II/BPL/LPL"/>
</dbReference>
<dbReference type="GO" id="GO:0005737">
    <property type="term" value="C:cytoplasm"/>
    <property type="evidence" value="ECO:0007669"/>
    <property type="project" value="UniProtKB-SubCell"/>
</dbReference>
<evidence type="ECO:0000256" key="6">
    <source>
        <dbReference type="ARBA" id="ARBA00022833"/>
    </source>
</evidence>
<comment type="cofactor">
    <cofactor evidence="11">
        <name>Zn(2+)</name>
        <dbReference type="ChEBI" id="CHEBI:29105"/>
    </cofactor>
    <text evidence="11">Binds 1 zinc ion per subunit.</text>
</comment>
<sequence length="879" mass="98121">MESKAIRAKFLEFFNSKSHKIVPSAPIVVQNDPTLMFTNAGMNQFKDYFLGNKTPEANRVADTQKCLRVSGKHNDLEEVGLDTYHHTMFEMLGNWSFGDYFKKEAIEWAWEFLTEVCGLPADRMYATVFEGDPSDGLKADEEARGYWKSIIPEERILNGNKKDNFWEMGDTGPCGPCSEIHIDLRSDEEVQKVNGRELVNQDHPLVVEIWNLVFMQFNRQADGSLKNLPQQHVDTGMGFERLAMAVQGKQSNYDTDVFQPLIQMVAKRAGVTYGKDEKIDIAIRVIADHIRAISFTIADGQLPGNAKAGYVIRRILRRAVRYGYTFLNFKEPFLTDLVSLLADQFKEVFPELDAQRAFVAKVVREEEVSFLRTLDKGLKRFEGIKAEMDGKVIDGQKAFELYDTYGFPLDLTSLIARENGLSVDESAFQQEMEKQKARSKSAAQQSTGDWIVVHEADTSEFLGYEQLQATSKITRYREVKQKNKSFFQIVLDQTPFYAESGGQVGDTGVLETADEKVVIFDTKKENDLIVHYAKALPKNLEATFEAKVNATRRKLTENNHSATHLLHAALREVLGDHVQQKGSLVNDEVLRFDFSHFAKVTDEEIAQVEAIVNRKIRENIALGEKRNVPIAEAQEMGAMALFGEKYGEFVRVITFDPEYSVELCGGTHVPATGQIGLLKIVSESSVAAGVRRVEAITADKAEAYVQGQLNLLAELKELLKNPNDPKKAVASLLDERNQLQKQLEELNLQQGSALKKELLDAAQEINGVRLITQEVKLPDANVLKQLSFELKNEVSNVLVVLAANLNEKPMLSVIMDESLVKAHGLNAGEMVRAMAKEIQGGGGGQPFYATAGGKNVAGLAAALQVGKQLIGEKLNTEIK</sequence>
<dbReference type="RefSeq" id="WP_115869248.1">
    <property type="nucleotide sequence ID" value="NZ_QREG01000017.1"/>
</dbReference>
<evidence type="ECO:0000256" key="3">
    <source>
        <dbReference type="ARBA" id="ARBA00022598"/>
    </source>
</evidence>
<evidence type="ECO:0000256" key="9">
    <source>
        <dbReference type="ARBA" id="ARBA00022917"/>
    </source>
</evidence>
<protein>
    <recommendedName>
        <fullName evidence="11">Alanine--tRNA ligase</fullName>
        <ecNumber evidence="11">6.1.1.7</ecNumber>
    </recommendedName>
    <alternativeName>
        <fullName evidence="11">Alanyl-tRNA synthetase</fullName>
        <shortName evidence="11">AlaRS</shortName>
    </alternativeName>
</protein>
<comment type="caution">
    <text evidence="14">The sequence shown here is derived from an EMBL/GenBank/DDBJ whole genome shotgun (WGS) entry which is preliminary data.</text>
</comment>
<dbReference type="FunFam" id="3.30.930.10:FF:000011">
    <property type="entry name" value="Alanine--tRNA ligase, cytoplasmic"/>
    <property type="match status" value="1"/>
</dbReference>
<dbReference type="PANTHER" id="PTHR11777:SF9">
    <property type="entry name" value="ALANINE--TRNA LIGASE, CYTOPLASMIC"/>
    <property type="match status" value="1"/>
</dbReference>
<organism evidence="14 15">
    <name type="scientific">Marinoscillum furvescens DSM 4134</name>
    <dbReference type="NCBI Taxonomy" id="1122208"/>
    <lineage>
        <taxon>Bacteria</taxon>
        <taxon>Pseudomonadati</taxon>
        <taxon>Bacteroidota</taxon>
        <taxon>Cytophagia</taxon>
        <taxon>Cytophagales</taxon>
        <taxon>Reichenbachiellaceae</taxon>
        <taxon>Marinoscillum</taxon>
    </lineage>
</organism>
<dbReference type="PROSITE" id="PS50860">
    <property type="entry name" value="AA_TRNA_LIGASE_II_ALA"/>
    <property type="match status" value="1"/>
</dbReference>
<comment type="similarity">
    <text evidence="1 11">Belongs to the class-II aminoacyl-tRNA synthetase family.</text>
</comment>
<dbReference type="GO" id="GO:0004813">
    <property type="term" value="F:alanine-tRNA ligase activity"/>
    <property type="evidence" value="ECO:0007669"/>
    <property type="project" value="UniProtKB-UniRule"/>
</dbReference>
<dbReference type="FunFam" id="3.10.310.40:FF:000001">
    <property type="entry name" value="Alanine--tRNA ligase"/>
    <property type="match status" value="1"/>
</dbReference>
<keyword evidence="2 11" id="KW-0820">tRNA-binding</keyword>
<feature type="binding site" evidence="11">
    <location>
        <position position="564"/>
    </location>
    <ligand>
        <name>Zn(2+)</name>
        <dbReference type="ChEBI" id="CHEBI:29105"/>
    </ligand>
</feature>
<comment type="catalytic activity">
    <reaction evidence="11">
        <text>tRNA(Ala) + L-alanine + ATP = L-alanyl-tRNA(Ala) + AMP + diphosphate</text>
        <dbReference type="Rhea" id="RHEA:12540"/>
        <dbReference type="Rhea" id="RHEA-COMP:9657"/>
        <dbReference type="Rhea" id="RHEA-COMP:9923"/>
        <dbReference type="ChEBI" id="CHEBI:30616"/>
        <dbReference type="ChEBI" id="CHEBI:33019"/>
        <dbReference type="ChEBI" id="CHEBI:57972"/>
        <dbReference type="ChEBI" id="CHEBI:78442"/>
        <dbReference type="ChEBI" id="CHEBI:78497"/>
        <dbReference type="ChEBI" id="CHEBI:456215"/>
        <dbReference type="EC" id="6.1.1.7"/>
    </reaction>
</comment>
<feature type="binding site" evidence="11">
    <location>
        <position position="668"/>
    </location>
    <ligand>
        <name>Zn(2+)</name>
        <dbReference type="ChEBI" id="CHEBI:29105"/>
    </ligand>
</feature>
<dbReference type="HAMAP" id="MF_00036_B">
    <property type="entry name" value="Ala_tRNA_synth_B"/>
    <property type="match status" value="1"/>
</dbReference>
<dbReference type="InterPro" id="IPR002318">
    <property type="entry name" value="Ala-tRNA-lgiase_IIc"/>
</dbReference>
<dbReference type="EMBL" id="QREG01000017">
    <property type="protein sequence ID" value="RED95609.1"/>
    <property type="molecule type" value="Genomic_DNA"/>
</dbReference>
<feature type="coiled-coil region" evidence="12">
    <location>
        <begin position="729"/>
        <end position="756"/>
    </location>
</feature>
<dbReference type="OrthoDB" id="9803884at2"/>
<dbReference type="Gene3D" id="3.30.980.10">
    <property type="entry name" value="Threonyl-trna Synthetase, Chain A, domain 2"/>
    <property type="match status" value="1"/>
</dbReference>
<keyword evidence="12" id="KW-0175">Coiled coil</keyword>
<dbReference type="FunFam" id="3.30.54.20:FF:000001">
    <property type="entry name" value="Alanine--tRNA ligase"/>
    <property type="match status" value="1"/>
</dbReference>
<dbReference type="SMART" id="SM00863">
    <property type="entry name" value="tRNA_SAD"/>
    <property type="match status" value="1"/>
</dbReference>
<dbReference type="SUPFAM" id="SSF101353">
    <property type="entry name" value="Putative anticodon-binding domain of alanyl-tRNA synthetase (AlaRS)"/>
    <property type="match status" value="1"/>
</dbReference>
<dbReference type="InterPro" id="IPR018163">
    <property type="entry name" value="Thr/Ala-tRNA-synth_IIc_edit"/>
</dbReference>
<evidence type="ECO:0000256" key="4">
    <source>
        <dbReference type="ARBA" id="ARBA00022723"/>
    </source>
</evidence>
<dbReference type="Gene3D" id="2.40.30.130">
    <property type="match status" value="1"/>
</dbReference>
<dbReference type="GO" id="GO:0008270">
    <property type="term" value="F:zinc ion binding"/>
    <property type="evidence" value="ECO:0007669"/>
    <property type="project" value="UniProtKB-UniRule"/>
</dbReference>
<dbReference type="CDD" id="cd00673">
    <property type="entry name" value="AlaRS_core"/>
    <property type="match status" value="1"/>
</dbReference>
<keyword evidence="6 11" id="KW-0862">Zinc</keyword>
<dbReference type="NCBIfam" id="TIGR00344">
    <property type="entry name" value="alaS"/>
    <property type="match status" value="1"/>
</dbReference>
<feature type="domain" description="Alanyl-transfer RNA synthetases family profile" evidence="13">
    <location>
        <begin position="1"/>
        <end position="707"/>
    </location>
</feature>
<dbReference type="GO" id="GO:0000049">
    <property type="term" value="F:tRNA binding"/>
    <property type="evidence" value="ECO:0007669"/>
    <property type="project" value="UniProtKB-KW"/>
</dbReference>
<dbReference type="Gene3D" id="3.30.930.10">
    <property type="entry name" value="Bira Bifunctional Protein, Domain 2"/>
    <property type="match status" value="1"/>
</dbReference>
<dbReference type="GO" id="GO:0005524">
    <property type="term" value="F:ATP binding"/>
    <property type="evidence" value="ECO:0007669"/>
    <property type="project" value="UniProtKB-UniRule"/>
</dbReference>
<comment type="function">
    <text evidence="11">Catalyzes the attachment of alanine to tRNA(Ala) in a two-step reaction: alanine is first activated by ATP to form Ala-AMP and then transferred to the acceptor end of tRNA(Ala). Also edits incorrectly charged Ser-tRNA(Ala) and Gly-tRNA(Ala) via its editing domain.</text>
</comment>
<dbReference type="Pfam" id="PF01411">
    <property type="entry name" value="tRNA-synt_2c"/>
    <property type="match status" value="1"/>
</dbReference>
<evidence type="ECO:0000256" key="7">
    <source>
        <dbReference type="ARBA" id="ARBA00022840"/>
    </source>
</evidence>
<dbReference type="InterPro" id="IPR018164">
    <property type="entry name" value="Ala-tRNA-synth_IIc_N"/>
</dbReference>
<evidence type="ECO:0000313" key="15">
    <source>
        <dbReference type="Proteomes" id="UP000256779"/>
    </source>
</evidence>
<dbReference type="AlphaFoldDB" id="A0A3D9KZ88"/>
<dbReference type="GO" id="GO:0006419">
    <property type="term" value="P:alanyl-tRNA aminoacylation"/>
    <property type="evidence" value="ECO:0007669"/>
    <property type="project" value="UniProtKB-UniRule"/>
</dbReference>
<proteinExistence type="inferred from homology"/>
<dbReference type="PRINTS" id="PR00980">
    <property type="entry name" value="TRNASYNTHALA"/>
</dbReference>
<evidence type="ECO:0000259" key="13">
    <source>
        <dbReference type="PROSITE" id="PS50860"/>
    </source>
</evidence>
<keyword evidence="5 11" id="KW-0547">Nucleotide-binding</keyword>
<dbReference type="SUPFAM" id="SSF50447">
    <property type="entry name" value="Translation proteins"/>
    <property type="match status" value="1"/>
</dbReference>
<keyword evidence="3 11" id="KW-0436">Ligase</keyword>
<comment type="domain">
    <text evidence="11">Consists of three domains; the N-terminal catalytic domain, the editing domain and the C-terminal C-Ala domain. The editing domain removes incorrectly charged amino acids, while the C-Ala domain, along with tRNA(Ala), serves as a bridge to cooperatively bring together the editing and aminoacylation centers thus stimulating deacylation of misacylated tRNAs.</text>
</comment>
<evidence type="ECO:0000256" key="8">
    <source>
        <dbReference type="ARBA" id="ARBA00022884"/>
    </source>
</evidence>
<dbReference type="Gene3D" id="3.30.54.20">
    <property type="match status" value="1"/>
</dbReference>
<keyword evidence="8 11" id="KW-0694">RNA-binding</keyword>
<dbReference type="InterPro" id="IPR018162">
    <property type="entry name" value="Ala-tRNA-ligase_IIc_anticod-bd"/>
</dbReference>